<gene>
    <name evidence="2" type="primary">SPACA9</name>
</gene>
<reference evidence="2" key="3">
    <citation type="submission" date="2025-09" db="UniProtKB">
        <authorList>
            <consortium name="Ensembl"/>
        </authorList>
    </citation>
    <scope>IDENTIFICATION</scope>
</reference>
<dbReference type="GO" id="GO:0005879">
    <property type="term" value="C:axonemal microtubule"/>
    <property type="evidence" value="ECO:0007669"/>
    <property type="project" value="Ensembl"/>
</dbReference>
<dbReference type="Pfam" id="PF15120">
    <property type="entry name" value="SPACA9"/>
    <property type="match status" value="1"/>
</dbReference>
<dbReference type="PANTHER" id="PTHR32455">
    <property type="entry name" value="SPERM ACROSOME-ASSOCIATED PROTEIN 9"/>
    <property type="match status" value="1"/>
</dbReference>
<dbReference type="GO" id="GO:0008017">
    <property type="term" value="F:microtubule binding"/>
    <property type="evidence" value="ECO:0007669"/>
    <property type="project" value="Ensembl"/>
</dbReference>
<dbReference type="GO" id="GO:0035082">
    <property type="term" value="P:axoneme assembly"/>
    <property type="evidence" value="ECO:0007669"/>
    <property type="project" value="Ensembl"/>
</dbReference>
<dbReference type="InterPro" id="IPR027818">
    <property type="entry name" value="SPACA9"/>
</dbReference>
<dbReference type="RefSeq" id="XP_010719243.2">
    <property type="nucleotide sequence ID" value="XM_010720941.3"/>
</dbReference>
<dbReference type="CTD" id="11092"/>
<feature type="region of interest" description="Disordered" evidence="1">
    <location>
        <begin position="218"/>
        <end position="287"/>
    </location>
</feature>
<dbReference type="Bgee" id="ENSMGAG00000006076">
    <property type="expression patterns" value="Expressed in gonad and 3 other cell types or tissues"/>
</dbReference>
<dbReference type="OrthoDB" id="9999829at2759"/>
<dbReference type="InParanoid" id="G1N2Z6"/>
<dbReference type="HOGENOM" id="CLU_100443_0_0_1"/>
<dbReference type="PANTHER" id="PTHR32455:SF1">
    <property type="entry name" value="SPERM ACROSOME-ASSOCIATED PROTEIN 9"/>
    <property type="match status" value="1"/>
</dbReference>
<evidence type="ECO:0000256" key="1">
    <source>
        <dbReference type="SAM" id="MobiDB-lite"/>
    </source>
</evidence>
<accession>G1N2Z6</accession>
<evidence type="ECO:0000313" key="2">
    <source>
        <dbReference type="Ensembl" id="ENSMGAP00000006047.2"/>
    </source>
</evidence>
<dbReference type="GO" id="GO:0001669">
    <property type="term" value="C:acrosomal vesicle"/>
    <property type="evidence" value="ECO:0007669"/>
    <property type="project" value="TreeGrafter"/>
</dbReference>
<keyword evidence="3" id="KW-1185">Reference proteome</keyword>
<organism evidence="2 3">
    <name type="scientific">Meleagris gallopavo</name>
    <name type="common">Wild turkey</name>
    <dbReference type="NCBI Taxonomy" id="9103"/>
    <lineage>
        <taxon>Eukaryota</taxon>
        <taxon>Metazoa</taxon>
        <taxon>Chordata</taxon>
        <taxon>Craniata</taxon>
        <taxon>Vertebrata</taxon>
        <taxon>Euteleostomi</taxon>
        <taxon>Archelosauria</taxon>
        <taxon>Archosauria</taxon>
        <taxon>Dinosauria</taxon>
        <taxon>Saurischia</taxon>
        <taxon>Theropoda</taxon>
        <taxon>Coelurosauria</taxon>
        <taxon>Aves</taxon>
        <taxon>Neognathae</taxon>
        <taxon>Galloanserae</taxon>
        <taxon>Galliformes</taxon>
        <taxon>Phasianidae</taxon>
        <taxon>Meleagridinae</taxon>
        <taxon>Meleagris</taxon>
    </lineage>
</organism>
<sequence length="287" mass="32966">MERRRLLWRRRRRLLGSRLAVRAERGPGPTAPRGPTRRFQQRENMNEVKDTLKVIEDNYKLFLQQQFTFVGALQHTRENAHDMIRPVASISQVQSYMDHYCNNLTDRRILTMFLNICNDLSNLCHKLETVHPGNSTTNEILERCKLLLNHSNDLSTIRAKYPHDVVNHLSCDEAKNHFGGVVSLIPVVLDGVKEWLSHTEKLPRRMLCNVSDRSAVAEKRAPQDAASRAAISPKTPSVHPEAQTSVSNKDCVQVQGNKHVRKKHMTDRENHCEKLKGPWKPPGRHAF</sequence>
<feature type="compositionally biased region" description="Polar residues" evidence="1">
    <location>
        <begin position="242"/>
        <end position="256"/>
    </location>
</feature>
<reference evidence="2" key="2">
    <citation type="submission" date="2025-08" db="UniProtKB">
        <authorList>
            <consortium name="Ensembl"/>
        </authorList>
    </citation>
    <scope>IDENTIFICATION</scope>
</reference>
<dbReference type="GO" id="GO:0036126">
    <property type="term" value="C:sperm flagellum"/>
    <property type="evidence" value="ECO:0007669"/>
    <property type="project" value="TreeGrafter"/>
</dbReference>
<dbReference type="GO" id="GO:0097546">
    <property type="term" value="C:ciliary base"/>
    <property type="evidence" value="ECO:0007669"/>
    <property type="project" value="TreeGrafter"/>
</dbReference>
<reference evidence="2 3" key="1">
    <citation type="journal article" date="2010" name="PLoS Biol.">
        <title>Multi-platform next-generation sequencing of the domestic turkey (Meleagris gallopavo): genome assembly and analysis.</title>
        <authorList>
            <person name="Dalloul R.A."/>
            <person name="Long J.A."/>
            <person name="Zimin A.V."/>
            <person name="Aslam L."/>
            <person name="Beal K."/>
            <person name="Blomberg L.A."/>
            <person name="Bouffard P."/>
            <person name="Burt D.W."/>
            <person name="Crasta O."/>
            <person name="Crooijmans R.P."/>
            <person name="Cooper K."/>
            <person name="Coulombe R.A."/>
            <person name="De S."/>
            <person name="Delany M.E."/>
            <person name="Dodgson J.B."/>
            <person name="Dong J.J."/>
            <person name="Evans C."/>
            <person name="Frederickson K.M."/>
            <person name="Flicek P."/>
            <person name="Florea L."/>
            <person name="Folkerts O."/>
            <person name="Groenen M.A."/>
            <person name="Harkins T.T."/>
            <person name="Herrero J."/>
            <person name="Hoffmann S."/>
            <person name="Megens H.J."/>
            <person name="Jiang A."/>
            <person name="de Jong P."/>
            <person name="Kaiser P."/>
            <person name="Kim H."/>
            <person name="Kim K.W."/>
            <person name="Kim S."/>
            <person name="Langenberger D."/>
            <person name="Lee M.K."/>
            <person name="Lee T."/>
            <person name="Mane S."/>
            <person name="Marcais G."/>
            <person name="Marz M."/>
            <person name="McElroy A.P."/>
            <person name="Modise T."/>
            <person name="Nefedov M."/>
            <person name="Notredame C."/>
            <person name="Paton I.R."/>
            <person name="Payne W.S."/>
            <person name="Pertea G."/>
            <person name="Prickett D."/>
            <person name="Puiu D."/>
            <person name="Qioa D."/>
            <person name="Raineri E."/>
            <person name="Ruffier M."/>
            <person name="Salzberg S.L."/>
            <person name="Schatz M.C."/>
            <person name="Scheuring C."/>
            <person name="Schmidt C.J."/>
            <person name="Schroeder S."/>
            <person name="Searle S.M."/>
            <person name="Smith E.J."/>
            <person name="Smith J."/>
            <person name="Sonstegard T.S."/>
            <person name="Stadler P.F."/>
            <person name="Tafer H."/>
            <person name="Tu Z.J."/>
            <person name="Van Tassell C.P."/>
            <person name="Vilella A.J."/>
            <person name="Williams K.P."/>
            <person name="Yorke J.A."/>
            <person name="Zhang L."/>
            <person name="Zhang H.B."/>
            <person name="Zhang X."/>
            <person name="Zhang Y."/>
            <person name="Reed K.M."/>
        </authorList>
    </citation>
    <scope>NUCLEOTIDE SEQUENCE [LARGE SCALE GENOMIC DNA]</scope>
</reference>
<dbReference type="GeneTree" id="ENSGT00390000007746"/>
<proteinExistence type="predicted"/>
<dbReference type="Proteomes" id="UP000001645">
    <property type="component" value="Chromosome 19"/>
</dbReference>
<dbReference type="Ensembl" id="ENSMGAT00000006793.2">
    <property type="protein sequence ID" value="ENSMGAP00000006047.2"/>
    <property type="gene ID" value="ENSMGAG00000006076.2"/>
</dbReference>
<dbReference type="GeneID" id="100539220"/>
<evidence type="ECO:0000313" key="3">
    <source>
        <dbReference type="Proteomes" id="UP000001645"/>
    </source>
</evidence>
<name>G1N2Z6_MELGA</name>
<dbReference type="AlphaFoldDB" id="G1N2Z6"/>
<feature type="compositionally biased region" description="Basic and acidic residues" evidence="1">
    <location>
        <begin position="266"/>
        <end position="276"/>
    </location>
</feature>
<protein>
    <submittedName>
        <fullName evidence="2">Sperm acrosome associated 9</fullName>
    </submittedName>
</protein>